<evidence type="ECO:0000256" key="2">
    <source>
        <dbReference type="ARBA" id="ARBA00022670"/>
    </source>
</evidence>
<dbReference type="SUPFAM" id="SSF54001">
    <property type="entry name" value="Cysteine proteinases"/>
    <property type="match status" value="1"/>
</dbReference>
<dbReference type="Pfam" id="PF02902">
    <property type="entry name" value="Peptidase_C48"/>
    <property type="match status" value="1"/>
</dbReference>
<dbReference type="Proteomes" id="UP001190700">
    <property type="component" value="Unassembled WGS sequence"/>
</dbReference>
<dbReference type="Gene3D" id="3.40.395.10">
    <property type="entry name" value="Adenoviral Proteinase, Chain A"/>
    <property type="match status" value="1"/>
</dbReference>
<dbReference type="InterPro" id="IPR038765">
    <property type="entry name" value="Papain-like_cys_pep_sf"/>
</dbReference>
<gene>
    <name evidence="6" type="ORF">CYMTET_35686</name>
</gene>
<reference evidence="6 7" key="1">
    <citation type="journal article" date="2015" name="Genome Biol. Evol.">
        <title>Comparative Genomics of a Bacterivorous Green Alga Reveals Evolutionary Causalities and Consequences of Phago-Mixotrophic Mode of Nutrition.</title>
        <authorList>
            <person name="Burns J.A."/>
            <person name="Paasch A."/>
            <person name="Narechania A."/>
            <person name="Kim E."/>
        </authorList>
    </citation>
    <scope>NUCLEOTIDE SEQUENCE [LARGE SCALE GENOMIC DNA]</scope>
    <source>
        <strain evidence="6 7">PLY_AMNH</strain>
    </source>
</reference>
<comment type="caution">
    <text evidence="6">The sequence shown here is derived from an EMBL/GenBank/DDBJ whole genome shotgun (WGS) entry which is preliminary data.</text>
</comment>
<dbReference type="EMBL" id="LGRX02022860">
    <property type="protein sequence ID" value="KAK3255213.1"/>
    <property type="molecule type" value="Genomic_DNA"/>
</dbReference>
<evidence type="ECO:0000313" key="7">
    <source>
        <dbReference type="Proteomes" id="UP001190700"/>
    </source>
</evidence>
<keyword evidence="4" id="KW-0788">Thiol protease</keyword>
<name>A0AAE0KNR6_9CHLO</name>
<dbReference type="PANTHER" id="PTHR12606:SF141">
    <property type="entry name" value="GH15225P-RELATED"/>
    <property type="match status" value="1"/>
</dbReference>
<evidence type="ECO:0000259" key="5">
    <source>
        <dbReference type="PROSITE" id="PS50600"/>
    </source>
</evidence>
<dbReference type="GO" id="GO:0005634">
    <property type="term" value="C:nucleus"/>
    <property type="evidence" value="ECO:0007669"/>
    <property type="project" value="TreeGrafter"/>
</dbReference>
<evidence type="ECO:0000313" key="6">
    <source>
        <dbReference type="EMBL" id="KAK3255213.1"/>
    </source>
</evidence>
<keyword evidence="2" id="KW-0645">Protease</keyword>
<keyword evidence="3" id="KW-0378">Hydrolase</keyword>
<dbReference type="PANTHER" id="PTHR12606">
    <property type="entry name" value="SENTRIN/SUMO-SPECIFIC PROTEASE"/>
    <property type="match status" value="1"/>
</dbReference>
<evidence type="ECO:0000256" key="4">
    <source>
        <dbReference type="ARBA" id="ARBA00022807"/>
    </source>
</evidence>
<dbReference type="AlphaFoldDB" id="A0AAE0KNR6"/>
<proteinExistence type="inferred from homology"/>
<dbReference type="GO" id="GO:0006508">
    <property type="term" value="P:proteolysis"/>
    <property type="evidence" value="ECO:0007669"/>
    <property type="project" value="UniProtKB-KW"/>
</dbReference>
<dbReference type="GO" id="GO:0016926">
    <property type="term" value="P:protein desumoylation"/>
    <property type="evidence" value="ECO:0007669"/>
    <property type="project" value="TreeGrafter"/>
</dbReference>
<accession>A0AAE0KNR6</accession>
<comment type="similarity">
    <text evidence="1">Belongs to the peptidase C48 family.</text>
</comment>
<dbReference type="PROSITE" id="PS50600">
    <property type="entry name" value="ULP_PROTEASE"/>
    <property type="match status" value="1"/>
</dbReference>
<evidence type="ECO:0000256" key="1">
    <source>
        <dbReference type="ARBA" id="ARBA00005234"/>
    </source>
</evidence>
<evidence type="ECO:0000256" key="3">
    <source>
        <dbReference type="ARBA" id="ARBA00022801"/>
    </source>
</evidence>
<dbReference type="GO" id="GO:0016929">
    <property type="term" value="F:deSUMOylase activity"/>
    <property type="evidence" value="ECO:0007669"/>
    <property type="project" value="TreeGrafter"/>
</dbReference>
<organism evidence="6 7">
    <name type="scientific">Cymbomonas tetramitiformis</name>
    <dbReference type="NCBI Taxonomy" id="36881"/>
    <lineage>
        <taxon>Eukaryota</taxon>
        <taxon>Viridiplantae</taxon>
        <taxon>Chlorophyta</taxon>
        <taxon>Pyramimonadophyceae</taxon>
        <taxon>Pyramimonadales</taxon>
        <taxon>Pyramimonadaceae</taxon>
        <taxon>Cymbomonas</taxon>
    </lineage>
</organism>
<keyword evidence="7" id="KW-1185">Reference proteome</keyword>
<protein>
    <recommendedName>
        <fullName evidence="5">Ubiquitin-like protease family profile domain-containing protein</fullName>
    </recommendedName>
</protein>
<dbReference type="InterPro" id="IPR003653">
    <property type="entry name" value="Peptidase_C48_C"/>
</dbReference>
<sequence length="272" mass="31250">MAPFLRSVVERDALVDLTRAEDAPVRSAGVGDRLTLDDRRASDGIVSLVRRSRHRDGEVPLVRYALAEQRDDGYVLTIRDFVRLITKKWLDDTLIDAYLTLLRGSNSAVNFLYTYVWNLLGIIETIEPRRRERMFGNHFDNAKYACYFVPVLIRGNHWVSLILDTRAAVAHVYDPLQVNTATHLEHLSDRVGVMLDLHEGNYDARKRREVVMRPLRRLPEQTNRVDCGVFLLALANALYRSGSCETLRLGAQVERYGRRKLAIQLHNCRVHA</sequence>
<feature type="domain" description="Ubiquitin-like protease family profile" evidence="5">
    <location>
        <begin position="74"/>
        <end position="238"/>
    </location>
</feature>